<proteinExistence type="predicted"/>
<evidence type="ECO:0000313" key="1">
    <source>
        <dbReference type="EMBL" id="SBR62230.1"/>
    </source>
</evidence>
<reference evidence="1" key="1">
    <citation type="submission" date="2016-05" db="EMBL/GenBank/DDBJ databases">
        <authorList>
            <person name="Lavstsen T."/>
            <person name="Jespersen J.S."/>
        </authorList>
    </citation>
    <scope>NUCLEOTIDE SEQUENCE</scope>
    <source>
        <tissue evidence="1">Brain</tissue>
    </source>
</reference>
<reference evidence="1" key="2">
    <citation type="submission" date="2016-06" db="EMBL/GenBank/DDBJ databases">
        <title>The genome of a short-lived fish provides insights into sex chromosome evolution and the genetic control of aging.</title>
        <authorList>
            <person name="Reichwald K."/>
            <person name="Felder M."/>
            <person name="Petzold A."/>
            <person name="Koch P."/>
            <person name="Groth M."/>
            <person name="Platzer M."/>
        </authorList>
    </citation>
    <scope>NUCLEOTIDE SEQUENCE</scope>
    <source>
        <tissue evidence="1">Brain</tissue>
    </source>
</reference>
<sequence>LVLSPLARLLHLKEEELLTALDLGLLSLKTQATPATDILAIIQALWAVAIPPRTCYHHHLHLLQSRLLSEDTKYLVTPTNR</sequence>
<organism evidence="1">
    <name type="scientific">Nothobranchius pienaari</name>
    <dbReference type="NCBI Taxonomy" id="704102"/>
    <lineage>
        <taxon>Eukaryota</taxon>
        <taxon>Metazoa</taxon>
        <taxon>Chordata</taxon>
        <taxon>Craniata</taxon>
        <taxon>Vertebrata</taxon>
        <taxon>Euteleostomi</taxon>
        <taxon>Actinopterygii</taxon>
        <taxon>Neopterygii</taxon>
        <taxon>Teleostei</taxon>
        <taxon>Neoteleostei</taxon>
        <taxon>Acanthomorphata</taxon>
        <taxon>Ovalentaria</taxon>
        <taxon>Atherinomorphae</taxon>
        <taxon>Cyprinodontiformes</taxon>
        <taxon>Nothobranchiidae</taxon>
        <taxon>Nothobranchius</taxon>
    </lineage>
</organism>
<feature type="non-terminal residue" evidence="1">
    <location>
        <position position="1"/>
    </location>
</feature>
<accession>A0A1A8MZC0</accession>
<feature type="non-terminal residue" evidence="1">
    <location>
        <position position="81"/>
    </location>
</feature>
<dbReference type="AlphaFoldDB" id="A0A1A8MZC0"/>
<dbReference type="EMBL" id="HAEF01021071">
    <property type="protein sequence ID" value="SBR62230.1"/>
    <property type="molecule type" value="Transcribed_RNA"/>
</dbReference>
<protein>
    <submittedName>
        <fullName evidence="1">SET domain containing 1A</fullName>
    </submittedName>
</protein>
<name>A0A1A8MZC0_9TELE</name>
<gene>
    <name evidence="1" type="primary">SETD1A</name>
</gene>